<evidence type="ECO:0000313" key="3">
    <source>
        <dbReference type="EMBL" id="CAG9809409.1"/>
    </source>
</evidence>
<dbReference type="Proteomes" id="UP001153620">
    <property type="component" value="Chromosome 3"/>
</dbReference>
<sequence>MDKWSNKVAVVTGANSGIGFAVLKKLAQSGLKVVGLDIELDEIDKLKGELKDAQIYSKKCDVTKDACVAEAFEYVETLGGVDVLVNTARTYRNIGVLDYEKPVSELSYNIDVDFTGAVRTARLAFKSMETRDSYGYIININSNFSNLLTPMSNVELGVYSGACSALNTTSNVMRYELNNLKNRKVRITSLNLGVVKNTNIFKIARLSLEDEKSLYVNPVLVPEDLEETVAYLLTLPYGVNVSDMTIRATGADV</sequence>
<name>A0A9N9S248_9DIPT</name>
<dbReference type="InterPro" id="IPR036291">
    <property type="entry name" value="NAD(P)-bd_dom_sf"/>
</dbReference>
<gene>
    <name evidence="3" type="ORF">CHIRRI_LOCUS12235</name>
</gene>
<organism evidence="3 4">
    <name type="scientific">Chironomus riparius</name>
    <dbReference type="NCBI Taxonomy" id="315576"/>
    <lineage>
        <taxon>Eukaryota</taxon>
        <taxon>Metazoa</taxon>
        <taxon>Ecdysozoa</taxon>
        <taxon>Arthropoda</taxon>
        <taxon>Hexapoda</taxon>
        <taxon>Insecta</taxon>
        <taxon>Pterygota</taxon>
        <taxon>Neoptera</taxon>
        <taxon>Endopterygota</taxon>
        <taxon>Diptera</taxon>
        <taxon>Nematocera</taxon>
        <taxon>Chironomoidea</taxon>
        <taxon>Chironomidae</taxon>
        <taxon>Chironominae</taxon>
        <taxon>Chironomus</taxon>
    </lineage>
</organism>
<dbReference type="OrthoDB" id="417891at2759"/>
<dbReference type="Pfam" id="PF00106">
    <property type="entry name" value="adh_short"/>
    <property type="match status" value="1"/>
</dbReference>
<keyword evidence="2" id="KW-0560">Oxidoreductase</keyword>
<evidence type="ECO:0000256" key="2">
    <source>
        <dbReference type="ARBA" id="ARBA00023002"/>
    </source>
</evidence>
<reference evidence="3" key="1">
    <citation type="submission" date="2022-01" db="EMBL/GenBank/DDBJ databases">
        <authorList>
            <person name="King R."/>
        </authorList>
    </citation>
    <scope>NUCLEOTIDE SEQUENCE</scope>
</reference>
<protein>
    <submittedName>
        <fullName evidence="3">Uncharacterized protein</fullName>
    </submittedName>
</protein>
<evidence type="ECO:0000256" key="1">
    <source>
        <dbReference type="ARBA" id="ARBA00006484"/>
    </source>
</evidence>
<dbReference type="Gene3D" id="3.40.50.720">
    <property type="entry name" value="NAD(P)-binding Rossmann-like Domain"/>
    <property type="match status" value="1"/>
</dbReference>
<keyword evidence="4" id="KW-1185">Reference proteome</keyword>
<comment type="similarity">
    <text evidence="1">Belongs to the short-chain dehydrogenases/reductases (SDR) family.</text>
</comment>
<dbReference type="PANTHER" id="PTHR43115:SF4">
    <property type="entry name" value="DEHYDROGENASE_REDUCTASE SDR FAMILY MEMBER 11"/>
    <property type="match status" value="1"/>
</dbReference>
<dbReference type="GO" id="GO:0016491">
    <property type="term" value="F:oxidoreductase activity"/>
    <property type="evidence" value="ECO:0007669"/>
    <property type="project" value="UniProtKB-KW"/>
</dbReference>
<dbReference type="EMBL" id="OU895879">
    <property type="protein sequence ID" value="CAG9809409.1"/>
    <property type="molecule type" value="Genomic_DNA"/>
</dbReference>
<proteinExistence type="inferred from homology"/>
<accession>A0A9N9S248</accession>
<evidence type="ECO:0000313" key="4">
    <source>
        <dbReference type="Proteomes" id="UP001153620"/>
    </source>
</evidence>
<dbReference type="SUPFAM" id="SSF51735">
    <property type="entry name" value="NAD(P)-binding Rossmann-fold domains"/>
    <property type="match status" value="1"/>
</dbReference>
<dbReference type="AlphaFoldDB" id="A0A9N9S248"/>
<dbReference type="PANTHER" id="PTHR43115">
    <property type="entry name" value="DEHYDROGENASE/REDUCTASE SDR FAMILY MEMBER 11"/>
    <property type="match status" value="1"/>
</dbReference>
<dbReference type="PRINTS" id="PR00081">
    <property type="entry name" value="GDHRDH"/>
</dbReference>
<reference evidence="3" key="2">
    <citation type="submission" date="2022-10" db="EMBL/GenBank/DDBJ databases">
        <authorList>
            <consortium name="ENA_rothamsted_submissions"/>
            <consortium name="culmorum"/>
            <person name="King R."/>
        </authorList>
    </citation>
    <scope>NUCLEOTIDE SEQUENCE</scope>
</reference>
<dbReference type="InterPro" id="IPR002347">
    <property type="entry name" value="SDR_fam"/>
</dbReference>